<reference evidence="1 3" key="1">
    <citation type="journal article" date="2008" name="Science">
        <title>The Physcomitrella genome reveals evolutionary insights into the conquest of land by plants.</title>
        <authorList>
            <person name="Rensing S."/>
            <person name="Lang D."/>
            <person name="Zimmer A."/>
            <person name="Terry A."/>
            <person name="Salamov A."/>
            <person name="Shapiro H."/>
            <person name="Nishiyama T."/>
            <person name="Perroud P.-F."/>
            <person name="Lindquist E."/>
            <person name="Kamisugi Y."/>
            <person name="Tanahashi T."/>
            <person name="Sakakibara K."/>
            <person name="Fujita T."/>
            <person name="Oishi K."/>
            <person name="Shin-I T."/>
            <person name="Kuroki Y."/>
            <person name="Toyoda A."/>
            <person name="Suzuki Y."/>
            <person name="Hashimoto A."/>
            <person name="Yamaguchi K."/>
            <person name="Sugano A."/>
            <person name="Kohara Y."/>
            <person name="Fujiyama A."/>
            <person name="Anterola A."/>
            <person name="Aoki S."/>
            <person name="Ashton N."/>
            <person name="Barbazuk W.B."/>
            <person name="Barker E."/>
            <person name="Bennetzen J."/>
            <person name="Bezanilla M."/>
            <person name="Blankenship R."/>
            <person name="Cho S.H."/>
            <person name="Dutcher S."/>
            <person name="Estelle M."/>
            <person name="Fawcett J.A."/>
            <person name="Gundlach H."/>
            <person name="Hanada K."/>
            <person name="Heyl A."/>
            <person name="Hicks K.A."/>
            <person name="Hugh J."/>
            <person name="Lohr M."/>
            <person name="Mayer K."/>
            <person name="Melkozernov A."/>
            <person name="Murata T."/>
            <person name="Nelson D."/>
            <person name="Pils B."/>
            <person name="Prigge M."/>
            <person name="Reiss B."/>
            <person name="Renner T."/>
            <person name="Rombauts S."/>
            <person name="Rushton P."/>
            <person name="Sanderfoot A."/>
            <person name="Schween G."/>
            <person name="Shiu S.-H."/>
            <person name="Stueber K."/>
            <person name="Theodoulou F.L."/>
            <person name="Tu H."/>
            <person name="Van de Peer Y."/>
            <person name="Verrier P.J."/>
            <person name="Waters E."/>
            <person name="Wood A."/>
            <person name="Yang L."/>
            <person name="Cove D."/>
            <person name="Cuming A."/>
            <person name="Hasebe M."/>
            <person name="Lucas S."/>
            <person name="Mishler D.B."/>
            <person name="Reski R."/>
            <person name="Grigoriev I."/>
            <person name="Quatrano R.S."/>
            <person name="Boore J.L."/>
        </authorList>
    </citation>
    <scope>NUCLEOTIDE SEQUENCE [LARGE SCALE GENOMIC DNA]</scope>
    <source>
        <strain evidence="2 3">cv. Gransden 2004</strain>
    </source>
</reference>
<protein>
    <submittedName>
        <fullName evidence="1 2">Uncharacterized protein</fullName>
    </submittedName>
</protein>
<sequence>MGLICPLLPTENWERCFVCQLNGRAFPEDGTRGVSVNSTAARRVMQFGFCPGPWDPGIF</sequence>
<dbReference type="AlphaFoldDB" id="A0A2K1L495"/>
<dbReference type="InParanoid" id="A0A2K1L495"/>
<evidence type="ECO:0000313" key="2">
    <source>
        <dbReference type="EnsemblPlants" id="Pp3c2_34899V3.1"/>
    </source>
</evidence>
<reference evidence="2" key="3">
    <citation type="submission" date="2020-12" db="UniProtKB">
        <authorList>
            <consortium name="EnsemblPlants"/>
        </authorList>
    </citation>
    <scope>IDENTIFICATION</scope>
</reference>
<dbReference type="EMBL" id="ABEU02000002">
    <property type="protein sequence ID" value="PNR60858.1"/>
    <property type="molecule type" value="Genomic_DNA"/>
</dbReference>
<accession>A0A2K1L495</accession>
<proteinExistence type="predicted"/>
<gene>
    <name evidence="1" type="ORF">PHYPA_003651</name>
</gene>
<evidence type="ECO:0000313" key="1">
    <source>
        <dbReference type="EMBL" id="PNR60858.1"/>
    </source>
</evidence>
<reference evidence="1 3" key="2">
    <citation type="journal article" date="2018" name="Plant J.">
        <title>The Physcomitrella patens chromosome-scale assembly reveals moss genome structure and evolution.</title>
        <authorList>
            <person name="Lang D."/>
            <person name="Ullrich K.K."/>
            <person name="Murat F."/>
            <person name="Fuchs J."/>
            <person name="Jenkins J."/>
            <person name="Haas F.B."/>
            <person name="Piednoel M."/>
            <person name="Gundlach H."/>
            <person name="Van Bel M."/>
            <person name="Meyberg R."/>
            <person name="Vives C."/>
            <person name="Morata J."/>
            <person name="Symeonidi A."/>
            <person name="Hiss M."/>
            <person name="Muchero W."/>
            <person name="Kamisugi Y."/>
            <person name="Saleh O."/>
            <person name="Blanc G."/>
            <person name="Decker E.L."/>
            <person name="van Gessel N."/>
            <person name="Grimwood J."/>
            <person name="Hayes R.D."/>
            <person name="Graham S.W."/>
            <person name="Gunter L.E."/>
            <person name="McDaniel S.F."/>
            <person name="Hoernstein S.N.W."/>
            <person name="Larsson A."/>
            <person name="Li F.W."/>
            <person name="Perroud P.F."/>
            <person name="Phillips J."/>
            <person name="Ranjan P."/>
            <person name="Rokshar D.S."/>
            <person name="Rothfels C.J."/>
            <person name="Schneider L."/>
            <person name="Shu S."/>
            <person name="Stevenson D.W."/>
            <person name="Thummler F."/>
            <person name="Tillich M."/>
            <person name="Villarreal Aguilar J.C."/>
            <person name="Widiez T."/>
            <person name="Wong G.K."/>
            <person name="Wymore A."/>
            <person name="Zhang Y."/>
            <person name="Zimmer A.D."/>
            <person name="Quatrano R.S."/>
            <person name="Mayer K.F.X."/>
            <person name="Goodstein D."/>
            <person name="Casacuberta J.M."/>
            <person name="Vandepoele K."/>
            <person name="Reski R."/>
            <person name="Cuming A.C."/>
            <person name="Tuskan G.A."/>
            <person name="Maumus F."/>
            <person name="Salse J."/>
            <person name="Schmutz J."/>
            <person name="Rensing S.A."/>
        </authorList>
    </citation>
    <scope>NUCLEOTIDE SEQUENCE [LARGE SCALE GENOMIC DNA]</scope>
    <source>
        <strain evidence="2 3">cv. Gransden 2004</strain>
    </source>
</reference>
<dbReference type="EnsemblPlants" id="Pp3c2_34899V3.1">
    <property type="protein sequence ID" value="Pp3c2_34899V3.1"/>
    <property type="gene ID" value="Pp3c2_34899"/>
</dbReference>
<evidence type="ECO:0000313" key="3">
    <source>
        <dbReference type="Proteomes" id="UP000006727"/>
    </source>
</evidence>
<name>A0A2K1L495_PHYPA</name>
<keyword evidence="3" id="KW-1185">Reference proteome</keyword>
<dbReference type="Proteomes" id="UP000006727">
    <property type="component" value="Chromosome 2"/>
</dbReference>
<organism evidence="1">
    <name type="scientific">Physcomitrium patens</name>
    <name type="common">Spreading-leaved earth moss</name>
    <name type="synonym">Physcomitrella patens</name>
    <dbReference type="NCBI Taxonomy" id="3218"/>
    <lineage>
        <taxon>Eukaryota</taxon>
        <taxon>Viridiplantae</taxon>
        <taxon>Streptophyta</taxon>
        <taxon>Embryophyta</taxon>
        <taxon>Bryophyta</taxon>
        <taxon>Bryophytina</taxon>
        <taxon>Bryopsida</taxon>
        <taxon>Funariidae</taxon>
        <taxon>Funariales</taxon>
        <taxon>Funariaceae</taxon>
        <taxon>Physcomitrium</taxon>
    </lineage>
</organism>
<dbReference type="Gramene" id="Pp3c2_34899V3.1">
    <property type="protein sequence ID" value="Pp3c2_34899V3.1"/>
    <property type="gene ID" value="Pp3c2_34899"/>
</dbReference>